<evidence type="ECO:0000313" key="1">
    <source>
        <dbReference type="EMBL" id="SEW50478.1"/>
    </source>
</evidence>
<gene>
    <name evidence="1" type="ORF">SAMN04488122_3833</name>
</gene>
<name>A0A1I0S647_9BACT</name>
<dbReference type="Proteomes" id="UP000199310">
    <property type="component" value="Unassembled WGS sequence"/>
</dbReference>
<protein>
    <submittedName>
        <fullName evidence="1">Uncharacterized protein</fullName>
    </submittedName>
</protein>
<dbReference type="EMBL" id="FOJG01000002">
    <property type="protein sequence ID" value="SEW50478.1"/>
    <property type="molecule type" value="Genomic_DNA"/>
</dbReference>
<accession>A0A1I0S647</accession>
<dbReference type="AlphaFoldDB" id="A0A1I0S647"/>
<sequence>MEKHSVTVIIRGKPYGLIITIDKGATETAFQVIPDVSEHVLDEYEPRSNTFTADHKDTLEGSIRTVETEQIARIIWEDILDKMK</sequence>
<proteinExistence type="predicted"/>
<evidence type="ECO:0000313" key="2">
    <source>
        <dbReference type="Proteomes" id="UP000199310"/>
    </source>
</evidence>
<dbReference type="OrthoDB" id="675283at2"/>
<organism evidence="1 2">
    <name type="scientific">Chitinophaga arvensicola</name>
    <dbReference type="NCBI Taxonomy" id="29529"/>
    <lineage>
        <taxon>Bacteria</taxon>
        <taxon>Pseudomonadati</taxon>
        <taxon>Bacteroidota</taxon>
        <taxon>Chitinophagia</taxon>
        <taxon>Chitinophagales</taxon>
        <taxon>Chitinophagaceae</taxon>
        <taxon>Chitinophaga</taxon>
    </lineage>
</organism>
<keyword evidence="2" id="KW-1185">Reference proteome</keyword>
<dbReference type="RefSeq" id="WP_143059217.1">
    <property type="nucleotide sequence ID" value="NZ_FOJG01000002.1"/>
</dbReference>
<dbReference type="STRING" id="29529.SAMN04488122_3833"/>
<reference evidence="2" key="1">
    <citation type="submission" date="2016-10" db="EMBL/GenBank/DDBJ databases">
        <authorList>
            <person name="Varghese N."/>
            <person name="Submissions S."/>
        </authorList>
    </citation>
    <scope>NUCLEOTIDE SEQUENCE [LARGE SCALE GENOMIC DNA]</scope>
    <source>
        <strain evidence="2">DSM 3695</strain>
    </source>
</reference>